<dbReference type="GO" id="GO:0006144">
    <property type="term" value="P:purine nucleobase metabolic process"/>
    <property type="evidence" value="ECO:0007669"/>
    <property type="project" value="UniProtKB-KW"/>
</dbReference>
<accession>A0A3N1D842</accession>
<keyword evidence="11" id="KW-1185">Reference proteome</keyword>
<dbReference type="InterPro" id="IPR023418">
    <property type="entry name" value="Thyroxine_BS"/>
</dbReference>
<dbReference type="PANTHER" id="PTHR10395">
    <property type="entry name" value="URICASE AND TRANSTHYRETIN-RELATED"/>
    <property type="match status" value="1"/>
</dbReference>
<proteinExistence type="inferred from homology"/>
<evidence type="ECO:0000256" key="2">
    <source>
        <dbReference type="ARBA" id="ARBA00002704"/>
    </source>
</evidence>
<comment type="catalytic activity">
    <reaction evidence="1 7">
        <text>5-hydroxyisourate + H2O = 5-hydroxy-2-oxo-4-ureido-2,5-dihydro-1H-imidazole-5-carboxylate + H(+)</text>
        <dbReference type="Rhea" id="RHEA:23736"/>
        <dbReference type="ChEBI" id="CHEBI:15377"/>
        <dbReference type="ChEBI" id="CHEBI:15378"/>
        <dbReference type="ChEBI" id="CHEBI:18072"/>
        <dbReference type="ChEBI" id="CHEBI:58639"/>
        <dbReference type="EC" id="3.5.2.17"/>
    </reaction>
</comment>
<evidence type="ECO:0000256" key="1">
    <source>
        <dbReference type="ARBA" id="ARBA00001043"/>
    </source>
</evidence>
<comment type="subunit">
    <text evidence="4 7">Homotetramer.</text>
</comment>
<dbReference type="AlphaFoldDB" id="A0A3N1D842"/>
<dbReference type="Pfam" id="PF00576">
    <property type="entry name" value="Transthyretin"/>
    <property type="match status" value="1"/>
</dbReference>
<evidence type="ECO:0000256" key="3">
    <source>
        <dbReference type="ARBA" id="ARBA00009850"/>
    </source>
</evidence>
<dbReference type="Gene3D" id="2.60.40.180">
    <property type="entry name" value="Transthyretin/hydroxyisourate hydrolase domain"/>
    <property type="match status" value="1"/>
</dbReference>
<evidence type="ECO:0000313" key="10">
    <source>
        <dbReference type="EMBL" id="ROO89685.1"/>
    </source>
</evidence>
<sequence>MSLSTHVLDTTSGRPAQGVPVALDRLGPQGWEPVAEGMTDDDGRISGWHADRGRHRLRFEVPRSFFPEVSIVFDAPGEGHLHIPLLLSNFGYTTYRGS</sequence>
<keyword evidence="5 7" id="KW-0659">Purine metabolism</keyword>
<dbReference type="Proteomes" id="UP000272400">
    <property type="component" value="Unassembled WGS sequence"/>
</dbReference>
<dbReference type="GO" id="GO:0033971">
    <property type="term" value="F:hydroxyisourate hydrolase activity"/>
    <property type="evidence" value="ECO:0007669"/>
    <property type="project" value="UniProtKB-EC"/>
</dbReference>
<dbReference type="RefSeq" id="WP_123668741.1">
    <property type="nucleotide sequence ID" value="NZ_RJKE01000001.1"/>
</dbReference>
<evidence type="ECO:0000313" key="11">
    <source>
        <dbReference type="Proteomes" id="UP000272400"/>
    </source>
</evidence>
<gene>
    <name evidence="10" type="ORF">EDD29_7390</name>
</gene>
<protein>
    <recommendedName>
        <fullName evidence="7">5-hydroxyisourate hydrolase</fullName>
        <shortName evidence="7">HIU hydrolase</shortName>
        <shortName evidence="7">HIUHase</shortName>
        <ecNumber evidence="7">3.5.2.17</ecNumber>
    </recommendedName>
</protein>
<organism evidence="10 11">
    <name type="scientific">Actinocorallia herbida</name>
    <dbReference type="NCBI Taxonomy" id="58109"/>
    <lineage>
        <taxon>Bacteria</taxon>
        <taxon>Bacillati</taxon>
        <taxon>Actinomycetota</taxon>
        <taxon>Actinomycetes</taxon>
        <taxon>Streptosporangiales</taxon>
        <taxon>Thermomonosporaceae</taxon>
        <taxon>Actinocorallia</taxon>
    </lineage>
</organism>
<dbReference type="PROSITE" id="PS00768">
    <property type="entry name" value="TRANSTHYRETIN_1"/>
    <property type="match status" value="1"/>
</dbReference>
<dbReference type="CDD" id="cd05822">
    <property type="entry name" value="TLP_HIUase"/>
    <property type="match status" value="1"/>
</dbReference>
<dbReference type="NCBIfam" id="TIGR02962">
    <property type="entry name" value="hdxy_isourate"/>
    <property type="match status" value="1"/>
</dbReference>
<evidence type="ECO:0000256" key="5">
    <source>
        <dbReference type="ARBA" id="ARBA00022631"/>
    </source>
</evidence>
<evidence type="ECO:0000256" key="8">
    <source>
        <dbReference type="SAM" id="MobiDB-lite"/>
    </source>
</evidence>
<comment type="function">
    <text evidence="2">Catalyzes the hydrolysis of 5-hydroxyisourate (HIU) to 2-oxo-4-hydroxy-4-carboxy-5-ureidoimidazoline (OHCU).</text>
</comment>
<dbReference type="OrthoDB" id="9792386at2"/>
<dbReference type="InterPro" id="IPR014306">
    <property type="entry name" value="Hydroxyisourate_hydrolase"/>
</dbReference>
<evidence type="ECO:0000256" key="7">
    <source>
        <dbReference type="RuleBase" id="RU361270"/>
    </source>
</evidence>
<dbReference type="SUPFAM" id="SSF49472">
    <property type="entry name" value="Transthyretin (synonym: prealbumin)"/>
    <property type="match status" value="1"/>
</dbReference>
<comment type="similarity">
    <text evidence="3 7">Belongs to the transthyretin family. 5-hydroxyisourate hydrolase subfamily.</text>
</comment>
<evidence type="ECO:0000259" key="9">
    <source>
        <dbReference type="Pfam" id="PF00576"/>
    </source>
</evidence>
<keyword evidence="6 7" id="KW-0378">Hydrolase</keyword>
<reference evidence="10 11" key="1">
    <citation type="submission" date="2018-11" db="EMBL/GenBank/DDBJ databases">
        <title>Sequencing the genomes of 1000 actinobacteria strains.</title>
        <authorList>
            <person name="Klenk H.-P."/>
        </authorList>
    </citation>
    <scope>NUCLEOTIDE SEQUENCE [LARGE SCALE GENOMIC DNA]</scope>
    <source>
        <strain evidence="10 11">DSM 44254</strain>
    </source>
</reference>
<dbReference type="EC" id="3.5.2.17" evidence="7"/>
<feature type="region of interest" description="Disordered" evidence="8">
    <location>
        <begin position="1"/>
        <end position="28"/>
    </location>
</feature>
<feature type="domain" description="Transthyretin/hydroxyisourate hydrolase" evidence="9">
    <location>
        <begin position="3"/>
        <end position="97"/>
    </location>
</feature>
<name>A0A3N1D842_9ACTN</name>
<evidence type="ECO:0000256" key="4">
    <source>
        <dbReference type="ARBA" id="ARBA00011881"/>
    </source>
</evidence>
<dbReference type="InterPro" id="IPR023416">
    <property type="entry name" value="Transthyretin/HIU_hydrolase_d"/>
</dbReference>
<dbReference type="InterPro" id="IPR036817">
    <property type="entry name" value="Transthyretin/HIU_hydrolase_sf"/>
</dbReference>
<comment type="caution">
    <text evidence="10">The sequence shown here is derived from an EMBL/GenBank/DDBJ whole genome shotgun (WGS) entry which is preliminary data.</text>
</comment>
<dbReference type="EMBL" id="RJKE01000001">
    <property type="protein sequence ID" value="ROO89685.1"/>
    <property type="molecule type" value="Genomic_DNA"/>
</dbReference>
<feature type="compositionally biased region" description="Polar residues" evidence="8">
    <location>
        <begin position="1"/>
        <end position="14"/>
    </location>
</feature>
<evidence type="ECO:0000256" key="6">
    <source>
        <dbReference type="ARBA" id="ARBA00022801"/>
    </source>
</evidence>
<dbReference type="PANTHER" id="PTHR10395:SF7">
    <property type="entry name" value="5-HYDROXYISOURATE HYDROLASE"/>
    <property type="match status" value="1"/>
</dbReference>